<name>A0A4S1CC52_9BACT</name>
<protein>
    <submittedName>
        <fullName evidence="2">Uncharacterized protein</fullName>
    </submittedName>
</protein>
<evidence type="ECO:0000256" key="1">
    <source>
        <dbReference type="SAM" id="MobiDB-lite"/>
    </source>
</evidence>
<sequence length="121" mass="13370">MEAESQNRGHTDGSSIEDPLEGRRERVILVGQGGARHTLEPCVTPEKFTMGEGTFAFQCTVGQAGDELLHKVVVYTMTGGKSGEVMHCRNPRFPNRKTIACEIEEVNSDGVLRLQRIERAL</sequence>
<dbReference type="Proteomes" id="UP000306416">
    <property type="component" value="Unassembled WGS sequence"/>
</dbReference>
<comment type="caution">
    <text evidence="2">The sequence shown here is derived from an EMBL/GenBank/DDBJ whole genome shotgun (WGS) entry which is preliminary data.</text>
</comment>
<gene>
    <name evidence="2" type="ORF">E4633_17200</name>
</gene>
<reference evidence="2 3" key="1">
    <citation type="submission" date="2019-04" db="EMBL/GenBank/DDBJ databases">
        <title>Geobacter oryzae sp. nov., ferric-reducing bacteria isolated from paddy soil.</title>
        <authorList>
            <person name="Xu Z."/>
            <person name="Masuda Y."/>
            <person name="Itoh H."/>
            <person name="Senoo K."/>
        </authorList>
    </citation>
    <scope>NUCLEOTIDE SEQUENCE [LARGE SCALE GENOMIC DNA]</scope>
    <source>
        <strain evidence="2 3">Red111</strain>
    </source>
</reference>
<accession>A0A4S1CC52</accession>
<feature type="compositionally biased region" description="Basic and acidic residues" evidence="1">
    <location>
        <begin position="1"/>
        <end position="11"/>
    </location>
</feature>
<proteinExistence type="predicted"/>
<organism evidence="2 3">
    <name type="scientific">Geomonas terrae</name>
    <dbReference type="NCBI Taxonomy" id="2562681"/>
    <lineage>
        <taxon>Bacteria</taxon>
        <taxon>Pseudomonadati</taxon>
        <taxon>Thermodesulfobacteriota</taxon>
        <taxon>Desulfuromonadia</taxon>
        <taxon>Geobacterales</taxon>
        <taxon>Geobacteraceae</taxon>
        <taxon>Geomonas</taxon>
    </lineage>
</organism>
<feature type="region of interest" description="Disordered" evidence="1">
    <location>
        <begin position="1"/>
        <end position="23"/>
    </location>
</feature>
<keyword evidence="3" id="KW-1185">Reference proteome</keyword>
<evidence type="ECO:0000313" key="2">
    <source>
        <dbReference type="EMBL" id="TGU70733.1"/>
    </source>
</evidence>
<dbReference type="RefSeq" id="WP_135872016.1">
    <property type="nucleotide sequence ID" value="NZ_SRSC01000004.1"/>
</dbReference>
<dbReference type="AlphaFoldDB" id="A0A4S1CC52"/>
<evidence type="ECO:0000313" key="3">
    <source>
        <dbReference type="Proteomes" id="UP000306416"/>
    </source>
</evidence>
<dbReference type="EMBL" id="SRSC01000004">
    <property type="protein sequence ID" value="TGU70733.1"/>
    <property type="molecule type" value="Genomic_DNA"/>
</dbReference>